<evidence type="ECO:0000313" key="3">
    <source>
        <dbReference type="Proteomes" id="UP000598775"/>
    </source>
</evidence>
<organism evidence="2 3">
    <name type="scientific">Subtercola lobariae</name>
    <dbReference type="NCBI Taxonomy" id="1588641"/>
    <lineage>
        <taxon>Bacteria</taxon>
        <taxon>Bacillati</taxon>
        <taxon>Actinomycetota</taxon>
        <taxon>Actinomycetes</taxon>
        <taxon>Micrococcales</taxon>
        <taxon>Microbacteriaceae</taxon>
        <taxon>Subtercola</taxon>
    </lineage>
</organism>
<evidence type="ECO:0000256" key="1">
    <source>
        <dbReference type="SAM" id="MobiDB-lite"/>
    </source>
</evidence>
<comment type="caution">
    <text evidence="2">The sequence shown here is derived from an EMBL/GenBank/DDBJ whole genome shotgun (WGS) entry which is preliminary data.</text>
</comment>
<feature type="compositionally biased region" description="Basic and acidic residues" evidence="1">
    <location>
        <begin position="32"/>
        <end position="52"/>
    </location>
</feature>
<feature type="region of interest" description="Disordered" evidence="1">
    <location>
        <begin position="28"/>
        <end position="57"/>
    </location>
</feature>
<name>A0A917BG09_9MICO</name>
<dbReference type="EMBL" id="BMGP01000007">
    <property type="protein sequence ID" value="GGF39085.1"/>
    <property type="molecule type" value="Genomic_DNA"/>
</dbReference>
<dbReference type="AlphaFoldDB" id="A0A917BG09"/>
<accession>A0A917BG09</accession>
<evidence type="ECO:0000313" key="2">
    <source>
        <dbReference type="EMBL" id="GGF39085.1"/>
    </source>
</evidence>
<protein>
    <submittedName>
        <fullName evidence="2">Uncharacterized protein</fullName>
    </submittedName>
</protein>
<reference evidence="2 3" key="1">
    <citation type="journal article" date="2014" name="Int. J. Syst. Evol. Microbiol.">
        <title>Complete genome sequence of Corynebacterium casei LMG S-19264T (=DSM 44701T), isolated from a smear-ripened cheese.</title>
        <authorList>
            <consortium name="US DOE Joint Genome Institute (JGI-PGF)"/>
            <person name="Walter F."/>
            <person name="Albersmeier A."/>
            <person name="Kalinowski J."/>
            <person name="Ruckert C."/>
        </authorList>
    </citation>
    <scope>NUCLEOTIDE SEQUENCE [LARGE SCALE GENOMIC DNA]</scope>
    <source>
        <strain evidence="2 3">CGMCC 1.12976</strain>
    </source>
</reference>
<dbReference type="Proteomes" id="UP000598775">
    <property type="component" value="Unassembled WGS sequence"/>
</dbReference>
<keyword evidence="3" id="KW-1185">Reference proteome</keyword>
<feature type="region of interest" description="Disordered" evidence="1">
    <location>
        <begin position="1"/>
        <end position="20"/>
    </location>
</feature>
<sequence length="69" mass="7964">MPVRPHPEPQKFGNRARHEPLAARLVDGSAARLDHDHLEPAKPRADRRRKPDWATAHHGHIAVEFARRR</sequence>
<gene>
    <name evidence="2" type="ORF">GCM10011399_34970</name>
</gene>
<proteinExistence type="predicted"/>